<feature type="region of interest" description="Disordered" evidence="1">
    <location>
        <begin position="197"/>
        <end position="220"/>
    </location>
</feature>
<feature type="compositionally biased region" description="Polar residues" evidence="1">
    <location>
        <begin position="197"/>
        <end position="213"/>
    </location>
</feature>
<protein>
    <submittedName>
        <fullName evidence="2">Uncharacterized protein</fullName>
    </submittedName>
</protein>
<evidence type="ECO:0000313" key="3">
    <source>
        <dbReference type="Proteomes" id="UP000622533"/>
    </source>
</evidence>
<sequence>MELHNQQTVVCPLQTFKNRLINITLKSRAKVFGITVFTTFATIICGNQPSLAQDSTFFCGNNTQGIPTTYARTQRGNVPVIRWVSWDFAASGYNPQQRCQEVTGRFQTYKNNGTLNYITTGIMNRQSVVCVSDTKGGGCQGLLFTLKPGANASRVLQQLFNIGDGTATGPVYEGSRVPSYSQTETTSIDVNQFLSNSPVESTSDATPSTQPEITSPAKIW</sequence>
<organism evidence="2 3">
    <name type="scientific">Desmonostoc muscorum LEGE 12446</name>
    <dbReference type="NCBI Taxonomy" id="1828758"/>
    <lineage>
        <taxon>Bacteria</taxon>
        <taxon>Bacillati</taxon>
        <taxon>Cyanobacteriota</taxon>
        <taxon>Cyanophyceae</taxon>
        <taxon>Nostocales</taxon>
        <taxon>Nostocaceae</taxon>
        <taxon>Desmonostoc</taxon>
    </lineage>
</organism>
<dbReference type="Pfam" id="PF14218">
    <property type="entry name" value="COP23"/>
    <property type="match status" value="1"/>
</dbReference>
<keyword evidence="3" id="KW-1185">Reference proteome</keyword>
<dbReference type="AlphaFoldDB" id="A0A8J7CZE8"/>
<evidence type="ECO:0000313" key="2">
    <source>
        <dbReference type="EMBL" id="MBE9023673.1"/>
    </source>
</evidence>
<dbReference type="InterPro" id="IPR025478">
    <property type="entry name" value="COP23"/>
</dbReference>
<comment type="caution">
    <text evidence="2">The sequence shown here is derived from an EMBL/GenBank/DDBJ whole genome shotgun (WGS) entry which is preliminary data.</text>
</comment>
<proteinExistence type="predicted"/>
<dbReference type="EMBL" id="JADEXS010000182">
    <property type="protein sequence ID" value="MBE9023673.1"/>
    <property type="molecule type" value="Genomic_DNA"/>
</dbReference>
<dbReference type="RefSeq" id="WP_193917479.1">
    <property type="nucleotide sequence ID" value="NZ_JADEXS020000001.1"/>
</dbReference>
<evidence type="ECO:0000256" key="1">
    <source>
        <dbReference type="SAM" id="MobiDB-lite"/>
    </source>
</evidence>
<reference evidence="2" key="1">
    <citation type="submission" date="2020-10" db="EMBL/GenBank/DDBJ databases">
        <authorList>
            <person name="Castelo-Branco R."/>
            <person name="Eusebio N."/>
            <person name="Adriana R."/>
            <person name="Vieira A."/>
            <person name="Brugerolle De Fraissinette N."/>
            <person name="Rezende De Castro R."/>
            <person name="Schneider M.P."/>
            <person name="Vasconcelos V."/>
            <person name="Leao P.N."/>
        </authorList>
    </citation>
    <scope>NUCLEOTIDE SEQUENCE</scope>
    <source>
        <strain evidence="2">LEGE 12446</strain>
    </source>
</reference>
<accession>A0A8J7CZE8</accession>
<gene>
    <name evidence="2" type="ORF">IQ276_14910</name>
</gene>
<dbReference type="Proteomes" id="UP000622533">
    <property type="component" value="Unassembled WGS sequence"/>
</dbReference>
<name>A0A8J7CZE8_DESMC</name>